<dbReference type="Pfam" id="PF03717">
    <property type="entry name" value="PBP_dimer"/>
    <property type="match status" value="1"/>
</dbReference>
<dbReference type="InterPro" id="IPR001460">
    <property type="entry name" value="PCN-bd_Tpept"/>
</dbReference>
<dbReference type="Gene3D" id="3.40.710.10">
    <property type="entry name" value="DD-peptidase/beta-lactamase superfamily"/>
    <property type="match status" value="1"/>
</dbReference>
<comment type="subcellular location">
    <subcellularLocation>
        <location evidence="1">Cell membrane</location>
        <topology evidence="1">Single-pass membrane protein</topology>
    </subcellularLocation>
</comment>
<dbReference type="GO" id="GO:0051301">
    <property type="term" value="P:cell division"/>
    <property type="evidence" value="ECO:0007669"/>
    <property type="project" value="UniProtKB-KW"/>
</dbReference>
<dbReference type="AlphaFoldDB" id="A0AAU9CUZ3"/>
<dbReference type="PROSITE" id="PS51178">
    <property type="entry name" value="PASTA"/>
    <property type="match status" value="2"/>
</dbReference>
<gene>
    <name evidence="6" type="ORF">KIMC2_07730</name>
</gene>
<dbReference type="CDD" id="cd06576">
    <property type="entry name" value="PASTA_Pbp2x-like_1"/>
    <property type="match status" value="1"/>
</dbReference>
<accession>A0AAU9CUZ3</accession>
<evidence type="ECO:0000313" key="7">
    <source>
        <dbReference type="Proteomes" id="UP001321804"/>
    </source>
</evidence>
<dbReference type="Pfam" id="PF00905">
    <property type="entry name" value="Transpeptidase"/>
    <property type="match status" value="1"/>
</dbReference>
<sequence length="733" mass="82201">MKNKNASKNHGELTYRNRRRFGLFFLFIVIIVFLIFSFRFIWIVSNHRASGVDLNKKQEIIHQSKTVLPANRGHIYDQLGNVIAQDSSKFTITVTTDKKAGKKIENDKKIPLYVTNKEKIVNLISKNLPISKDLAWKQLQLKGYQIRFGAGGDNIPVSNKEKIEEEIKKDHITGIEFLRRPSRLYNGGIFASQIVGIADLTDKEKDAQSPQLTGRLGIEKQFNKQLMGKNGYIERKANLGASFGNRTIENRINAQDGNDIYLTLNTDYQKYLEKLISEVNSNYQPVAMNAVLMEAKTGRILAATQRPSFDTNTLKGLSDMWRDNLVEDGFEPGSVFKAVTLSSAINSGVYNPNEYYDSGSIKIGPNIIYDWQRAGWGIIPMSQAFPRSSNVGFVKLEKEIGGDRWKNYIDQFGFCKKTGITLPNENEGSLQFAQPIDQASTAFGQGINVNVMQLMQAYTAIANEGQIIQPQIVNKIYNPNNKTIKKFKVIKKNKPINKESAMETINEMRRVTTEKYGTGTVYAIPNVDLAVKTGTAEISELNGSGYMKGQYDYLYSVMGIYPAGSPRYILYVSIKRPQNIAKQPEQMLSEVFKPMVNYSLSYNKEFKTLQNSDIKTPSLANKNRNDANEELKNIGLKAEIIGSGNTVVQQLPLAKTQVLAGEKVILLTNGAMTMPDLTGWSKSDVIKFGQITGKNIKINGSGYVENQNVQAGESIDFEKNITVNLKENIHETN</sequence>
<dbReference type="SMART" id="SM00740">
    <property type="entry name" value="PASTA"/>
    <property type="match status" value="2"/>
</dbReference>
<dbReference type="GO" id="GO:0071555">
    <property type="term" value="P:cell wall organization"/>
    <property type="evidence" value="ECO:0007669"/>
    <property type="project" value="TreeGrafter"/>
</dbReference>
<dbReference type="PANTHER" id="PTHR30627:SF26">
    <property type="entry name" value="PENICILLIN-BINDING PROTEIN 2B"/>
    <property type="match status" value="1"/>
</dbReference>
<reference evidence="6 7" key="1">
    <citation type="journal article" date="2023" name="Microbiol. Spectr.">
        <title>Symbiosis of Carpenter Bees with Uncharacterized Lactic Acid Bacteria Showing NAD Auxotrophy.</title>
        <authorList>
            <person name="Kawasaki S."/>
            <person name="Ozawa K."/>
            <person name="Mori T."/>
            <person name="Yamamoto A."/>
            <person name="Ito M."/>
            <person name="Ohkuma M."/>
            <person name="Sakamoto M."/>
            <person name="Matsutani M."/>
        </authorList>
    </citation>
    <scope>NUCLEOTIDE SEQUENCE [LARGE SCALE GENOMIC DNA]</scope>
    <source>
        <strain evidence="6 7">KimC2</strain>
    </source>
</reference>
<dbReference type="SUPFAM" id="SSF56601">
    <property type="entry name" value="beta-lactamase/transpeptidase-like"/>
    <property type="match status" value="1"/>
</dbReference>
<evidence type="ECO:0000256" key="4">
    <source>
        <dbReference type="SAM" id="Phobius"/>
    </source>
</evidence>
<keyword evidence="4" id="KW-1133">Transmembrane helix</keyword>
<dbReference type="SUPFAM" id="SSF56519">
    <property type="entry name" value="Penicillin binding protein dimerisation domain"/>
    <property type="match status" value="1"/>
</dbReference>
<dbReference type="Gene3D" id="3.30.70.2110">
    <property type="match status" value="1"/>
</dbReference>
<dbReference type="InterPro" id="IPR005311">
    <property type="entry name" value="PBP_dimer"/>
</dbReference>
<dbReference type="PANTHER" id="PTHR30627">
    <property type="entry name" value="PEPTIDOGLYCAN D,D-TRANSPEPTIDASE"/>
    <property type="match status" value="1"/>
</dbReference>
<evidence type="ECO:0000259" key="5">
    <source>
        <dbReference type="PROSITE" id="PS51178"/>
    </source>
</evidence>
<dbReference type="KEGG" id="xak:KIMC2_07730"/>
<dbReference type="CDD" id="cd06575">
    <property type="entry name" value="PASTA_Pbp2x-like_2"/>
    <property type="match status" value="1"/>
</dbReference>
<evidence type="ECO:0000256" key="2">
    <source>
        <dbReference type="ARBA" id="ARBA00007171"/>
    </source>
</evidence>
<dbReference type="GO" id="GO:0008658">
    <property type="term" value="F:penicillin binding"/>
    <property type="evidence" value="ECO:0007669"/>
    <property type="project" value="InterPro"/>
</dbReference>
<evidence type="ECO:0000256" key="1">
    <source>
        <dbReference type="ARBA" id="ARBA00004162"/>
    </source>
</evidence>
<organism evidence="6 7">
    <name type="scientific">Xylocopilactobacillus apis</name>
    <dbReference type="NCBI Taxonomy" id="2932183"/>
    <lineage>
        <taxon>Bacteria</taxon>
        <taxon>Bacillati</taxon>
        <taxon>Bacillota</taxon>
        <taxon>Bacilli</taxon>
        <taxon>Lactobacillales</taxon>
        <taxon>Lactobacillaceae</taxon>
        <taxon>Xylocopilactobacillus</taxon>
    </lineage>
</organism>
<protein>
    <submittedName>
        <fullName evidence="6">Cell division protein FtsI</fullName>
    </submittedName>
</protein>
<name>A0AAU9CUZ3_9LACO</name>
<keyword evidence="6" id="KW-0132">Cell division</keyword>
<dbReference type="SUPFAM" id="SSF54184">
    <property type="entry name" value="Penicillin-binding protein 2x (pbp-2x), c-terminal domain"/>
    <property type="match status" value="2"/>
</dbReference>
<proteinExistence type="inferred from homology"/>
<comment type="similarity">
    <text evidence="2">Belongs to the transpeptidase family.</text>
</comment>
<keyword evidence="4" id="KW-0812">Transmembrane</keyword>
<feature type="domain" description="PASTA" evidence="5">
    <location>
        <begin position="671"/>
        <end position="727"/>
    </location>
</feature>
<dbReference type="Gene3D" id="3.90.1310.10">
    <property type="entry name" value="Penicillin-binding protein 2a (Domain 2)"/>
    <property type="match status" value="1"/>
</dbReference>
<dbReference type="InterPro" id="IPR036138">
    <property type="entry name" value="PBP_dimer_sf"/>
</dbReference>
<dbReference type="Proteomes" id="UP001321804">
    <property type="component" value="Chromosome"/>
</dbReference>
<feature type="domain" description="PASTA" evidence="5">
    <location>
        <begin position="610"/>
        <end position="670"/>
    </location>
</feature>
<keyword evidence="6" id="KW-0131">Cell cycle</keyword>
<keyword evidence="7" id="KW-1185">Reference proteome</keyword>
<feature type="transmembrane region" description="Helical" evidence="4">
    <location>
        <begin position="21"/>
        <end position="42"/>
    </location>
</feature>
<dbReference type="InterPro" id="IPR050515">
    <property type="entry name" value="Beta-lactam/transpept"/>
</dbReference>
<dbReference type="GO" id="GO:0005886">
    <property type="term" value="C:plasma membrane"/>
    <property type="evidence" value="ECO:0007669"/>
    <property type="project" value="UniProtKB-SubCell"/>
</dbReference>
<dbReference type="InterPro" id="IPR005543">
    <property type="entry name" value="PASTA_dom"/>
</dbReference>
<dbReference type="Pfam" id="PF03793">
    <property type="entry name" value="PASTA"/>
    <property type="match status" value="2"/>
</dbReference>
<dbReference type="RefSeq" id="WP_317698091.1">
    <property type="nucleotide sequence ID" value="NZ_AP026801.1"/>
</dbReference>
<dbReference type="InterPro" id="IPR012338">
    <property type="entry name" value="Beta-lactam/transpept-like"/>
</dbReference>
<evidence type="ECO:0000256" key="3">
    <source>
        <dbReference type="ARBA" id="ARBA00023136"/>
    </source>
</evidence>
<dbReference type="EMBL" id="AP026801">
    <property type="protein sequence ID" value="BDR56211.1"/>
    <property type="molecule type" value="Genomic_DNA"/>
</dbReference>
<keyword evidence="3 4" id="KW-0472">Membrane</keyword>
<evidence type="ECO:0000313" key="6">
    <source>
        <dbReference type="EMBL" id="BDR56211.1"/>
    </source>
</evidence>